<sequence>MRAYRALEDVVSDGGGSDVMQAKLEAFRCTEVEEDLLCIQQRRQRLEVLRQQELEQLHMDASQREQELESKGAQLQQRYARKQQEMCTMQSQLKELDERQSSMAVRRRDAIEAIELSEGAWEQDFVKLRTQYAALLSEAKDAVWTAEINFGRWNSRAQQLRAQYQQTSALRQQLRSMTRQLEQLQDASATLQRKCCTALDEQLKMDVDIAMSGSDIEEQFKVLQGQMNELGYNLLVTKK</sequence>
<gene>
    <name evidence="3" type="ORF">JKP88DRAFT_218562</name>
    <name evidence="2" type="ORF">JKP88DRAFT_239296</name>
</gene>
<keyword evidence="4" id="KW-1185">Reference proteome</keyword>
<organism evidence="3 4">
    <name type="scientific">Tribonema minus</name>
    <dbReference type="NCBI Taxonomy" id="303371"/>
    <lineage>
        <taxon>Eukaryota</taxon>
        <taxon>Sar</taxon>
        <taxon>Stramenopiles</taxon>
        <taxon>Ochrophyta</taxon>
        <taxon>PX clade</taxon>
        <taxon>Xanthophyceae</taxon>
        <taxon>Tribonematales</taxon>
        <taxon>Tribonemataceae</taxon>
        <taxon>Tribonema</taxon>
    </lineage>
</organism>
<dbReference type="Proteomes" id="UP000664859">
    <property type="component" value="Unassembled WGS sequence"/>
</dbReference>
<feature type="coiled-coil region" evidence="1">
    <location>
        <begin position="51"/>
        <end position="85"/>
    </location>
</feature>
<proteinExistence type="predicted"/>
<dbReference type="EMBL" id="JAFCMP010000293">
    <property type="protein sequence ID" value="KAG5181778.1"/>
    <property type="molecule type" value="Genomic_DNA"/>
</dbReference>
<protein>
    <submittedName>
        <fullName evidence="3">Uncharacterized protein</fullName>
    </submittedName>
</protein>
<evidence type="ECO:0000313" key="2">
    <source>
        <dbReference type="EMBL" id="KAG5181778.1"/>
    </source>
</evidence>
<feature type="coiled-coil region" evidence="1">
    <location>
        <begin position="157"/>
        <end position="194"/>
    </location>
</feature>
<dbReference type="EMBL" id="JAFCMP010000090">
    <property type="protein sequence ID" value="KAG5187307.1"/>
    <property type="molecule type" value="Genomic_DNA"/>
</dbReference>
<dbReference type="AlphaFoldDB" id="A0A835Z479"/>
<accession>A0A835Z479</accession>
<evidence type="ECO:0000256" key="1">
    <source>
        <dbReference type="SAM" id="Coils"/>
    </source>
</evidence>
<evidence type="ECO:0000313" key="4">
    <source>
        <dbReference type="Proteomes" id="UP000664859"/>
    </source>
</evidence>
<name>A0A835Z479_9STRA</name>
<evidence type="ECO:0000313" key="3">
    <source>
        <dbReference type="EMBL" id="KAG5187307.1"/>
    </source>
</evidence>
<reference evidence="3" key="1">
    <citation type="submission" date="2021-02" db="EMBL/GenBank/DDBJ databases">
        <title>First Annotated Genome of the Yellow-green Alga Tribonema minus.</title>
        <authorList>
            <person name="Mahan K.M."/>
        </authorList>
    </citation>
    <scope>NUCLEOTIDE SEQUENCE</scope>
    <source>
        <strain evidence="3">UTEX B ZZ1240</strain>
    </source>
</reference>
<keyword evidence="1" id="KW-0175">Coiled coil</keyword>
<comment type="caution">
    <text evidence="3">The sequence shown here is derived from an EMBL/GenBank/DDBJ whole genome shotgun (WGS) entry which is preliminary data.</text>
</comment>